<gene>
    <name evidence="2" type="ORF">ENF18_07120</name>
</gene>
<reference evidence="2" key="1">
    <citation type="journal article" date="2020" name="mSystems">
        <title>Genome- and Community-Level Interaction Insights into Carbon Utilization and Element Cycling Functions of Hydrothermarchaeota in Hydrothermal Sediment.</title>
        <authorList>
            <person name="Zhou Z."/>
            <person name="Liu Y."/>
            <person name="Xu W."/>
            <person name="Pan J."/>
            <person name="Luo Z.H."/>
            <person name="Li M."/>
        </authorList>
    </citation>
    <scope>NUCLEOTIDE SEQUENCE [LARGE SCALE GENOMIC DNA]</scope>
    <source>
        <strain evidence="2">HyVt-102</strain>
    </source>
</reference>
<evidence type="ECO:0000256" key="1">
    <source>
        <dbReference type="SAM" id="Phobius"/>
    </source>
</evidence>
<sequence length="164" mass="17771">MIILLVSMYSNLNLFCTEGNPSTLTIESIHGLDVDVGDNSGGIMDNKLFRMAVEFGMTEGIYLLKNICLSPVGGVDPGSEIIAPVLYISADIVTGSIVPPVVSFKMKREKSISVFIKAIGGALLGETIGILLFWNSESPLYNWGTRRSWSHLPATFFSVIAINL</sequence>
<comment type="caution">
    <text evidence="2">The sequence shown here is derived from an EMBL/GenBank/DDBJ whole genome shotgun (WGS) entry which is preliminary data.</text>
</comment>
<dbReference type="AlphaFoldDB" id="A0A7C0ZF77"/>
<evidence type="ECO:0000313" key="2">
    <source>
        <dbReference type="EMBL" id="HDI83541.1"/>
    </source>
</evidence>
<keyword evidence="1" id="KW-0472">Membrane</keyword>
<proteinExistence type="predicted"/>
<keyword evidence="1" id="KW-1133">Transmembrane helix</keyword>
<name>A0A7C0ZF77_UNCW3</name>
<dbReference type="EMBL" id="DQWE01000338">
    <property type="protein sequence ID" value="HDI83541.1"/>
    <property type="molecule type" value="Genomic_DNA"/>
</dbReference>
<organism evidence="2">
    <name type="scientific">candidate division WOR-3 bacterium</name>
    <dbReference type="NCBI Taxonomy" id="2052148"/>
    <lineage>
        <taxon>Bacteria</taxon>
        <taxon>Bacteria division WOR-3</taxon>
    </lineage>
</organism>
<dbReference type="Proteomes" id="UP000885847">
    <property type="component" value="Unassembled WGS sequence"/>
</dbReference>
<feature type="transmembrane region" description="Helical" evidence="1">
    <location>
        <begin position="114"/>
        <end position="134"/>
    </location>
</feature>
<keyword evidence="1" id="KW-0812">Transmembrane</keyword>
<accession>A0A7C0ZF77</accession>
<protein>
    <submittedName>
        <fullName evidence="2">Uncharacterized protein</fullName>
    </submittedName>
</protein>